<name>A0ACA9MQQ8_9GLOM</name>
<reference evidence="1" key="1">
    <citation type="submission" date="2021-06" db="EMBL/GenBank/DDBJ databases">
        <authorList>
            <person name="Kallberg Y."/>
            <person name="Tangrot J."/>
            <person name="Rosling A."/>
        </authorList>
    </citation>
    <scope>NUCLEOTIDE SEQUENCE</scope>
    <source>
        <strain evidence="1">28 12/20/2015</strain>
    </source>
</reference>
<gene>
    <name evidence="1" type="ORF">SPELUC_LOCUS7185</name>
</gene>
<dbReference type="Proteomes" id="UP000789366">
    <property type="component" value="Unassembled WGS sequence"/>
</dbReference>
<sequence length="429" mass="50153">GKIDEKCLTHRLVTDEGELDFLIKDCTDAGTFAGREKCPLRFILTYYKGHQPQYTHLWASIPDSYALSHQPEEQEIREIQPGEKIYGPVTDIVYWPKNRHKELIKNISESTAPSIHDPITRCRKLYLNEGGGSEKTTRAIRIFKNINMVVFTHTNALAKDFREKRDVKAQTWHSFFRWNGVGEWTPERMGEKKFPRVVIWDEVICCGDDAQPLPFFGEMPHNWLKEHGDYYKEVLTDYHAKCPKLQRLEKEWTPSDRILSAHILSRRIASQKCLELHQIKYPEILILLIYRPRDGRKQNCLVQIPGLFEKKELVKNDIVYLSLNTLPDKFLKDMLADKKVIDWELGYAMTIHTIGHVEYLNQLIWVEAPPLPPEIEKLIGYIGQNKEKGRKFDLTVDYILTLKCIQEDKCASCLIEIKFEWDQLGDILQ</sequence>
<evidence type="ECO:0000313" key="1">
    <source>
        <dbReference type="EMBL" id="CAG8602634.1"/>
    </source>
</evidence>
<proteinExistence type="predicted"/>
<comment type="caution">
    <text evidence="1">The sequence shown here is derived from an EMBL/GenBank/DDBJ whole genome shotgun (WGS) entry which is preliminary data.</text>
</comment>
<evidence type="ECO:0000313" key="2">
    <source>
        <dbReference type="Proteomes" id="UP000789366"/>
    </source>
</evidence>
<feature type="non-terminal residue" evidence="1">
    <location>
        <position position="1"/>
    </location>
</feature>
<keyword evidence="2" id="KW-1185">Reference proteome</keyword>
<dbReference type="EMBL" id="CAJVPW010009224">
    <property type="protein sequence ID" value="CAG8602634.1"/>
    <property type="molecule type" value="Genomic_DNA"/>
</dbReference>
<organism evidence="1 2">
    <name type="scientific">Cetraspora pellucida</name>
    <dbReference type="NCBI Taxonomy" id="1433469"/>
    <lineage>
        <taxon>Eukaryota</taxon>
        <taxon>Fungi</taxon>
        <taxon>Fungi incertae sedis</taxon>
        <taxon>Mucoromycota</taxon>
        <taxon>Glomeromycotina</taxon>
        <taxon>Glomeromycetes</taxon>
        <taxon>Diversisporales</taxon>
        <taxon>Gigasporaceae</taxon>
        <taxon>Cetraspora</taxon>
    </lineage>
</organism>
<accession>A0ACA9MQQ8</accession>
<protein>
    <submittedName>
        <fullName evidence="1">7428_t:CDS:1</fullName>
    </submittedName>
</protein>